<keyword evidence="1" id="KW-1133">Transmembrane helix</keyword>
<reference evidence="3" key="1">
    <citation type="submission" date="2017-08" db="EMBL/GenBank/DDBJ databases">
        <authorList>
            <person name="Varghese N."/>
            <person name="Submissions S."/>
        </authorList>
    </citation>
    <scope>NUCLEOTIDE SEQUENCE [LARGE SCALE GENOMIC DNA]</scope>
    <source>
        <strain evidence="3">USBA17B2</strain>
    </source>
</reference>
<evidence type="ECO:0000313" key="3">
    <source>
        <dbReference type="Proteomes" id="UP000219688"/>
    </source>
</evidence>
<proteinExistence type="predicted"/>
<sequence length="158" mass="16373">MARTVAVVGLALAVLGSLLMVWGQPPLRVAPTVPVDYLSNFVLALLPMVGRLLASVGAVTIAFAVLIKVTGRSPITVGSKLLFVAGLALVLVAMLAEAGLVSYFMNVDRIRMMLAVVSVTALAQAVGAALLSLWLTGLLTTQLPLARQPVGARDTAAR</sequence>
<keyword evidence="1" id="KW-0812">Transmembrane</keyword>
<dbReference type="EMBL" id="OBQK01000001">
    <property type="protein sequence ID" value="SOC51085.1"/>
    <property type="molecule type" value="Genomic_DNA"/>
</dbReference>
<accession>A0A285VAE1</accession>
<keyword evidence="3" id="KW-1185">Reference proteome</keyword>
<organism evidence="2 3">
    <name type="scientific">Ornithinimicrobium cerasi</name>
    <dbReference type="NCBI Taxonomy" id="2248773"/>
    <lineage>
        <taxon>Bacteria</taxon>
        <taxon>Bacillati</taxon>
        <taxon>Actinomycetota</taxon>
        <taxon>Actinomycetes</taxon>
        <taxon>Micrococcales</taxon>
        <taxon>Ornithinimicrobiaceae</taxon>
        <taxon>Ornithinimicrobium</taxon>
    </lineage>
</organism>
<feature type="transmembrane region" description="Helical" evidence="1">
    <location>
        <begin position="47"/>
        <end position="69"/>
    </location>
</feature>
<protein>
    <submittedName>
        <fullName evidence="2">Uncharacterized protein</fullName>
    </submittedName>
</protein>
<evidence type="ECO:0000256" key="1">
    <source>
        <dbReference type="SAM" id="Phobius"/>
    </source>
</evidence>
<dbReference type="AlphaFoldDB" id="A0A285VAE1"/>
<keyword evidence="1" id="KW-0472">Membrane</keyword>
<gene>
    <name evidence="2" type="ORF">SAMN05421879_10117</name>
</gene>
<evidence type="ECO:0000313" key="2">
    <source>
        <dbReference type="EMBL" id="SOC51085.1"/>
    </source>
</evidence>
<name>A0A285VAE1_9MICO</name>
<feature type="transmembrane region" description="Helical" evidence="1">
    <location>
        <begin position="110"/>
        <end position="135"/>
    </location>
</feature>
<dbReference type="RefSeq" id="WP_097186269.1">
    <property type="nucleotide sequence ID" value="NZ_OBQK01000001.1"/>
</dbReference>
<dbReference type="Proteomes" id="UP000219688">
    <property type="component" value="Unassembled WGS sequence"/>
</dbReference>
<feature type="transmembrane region" description="Helical" evidence="1">
    <location>
        <begin position="81"/>
        <end position="104"/>
    </location>
</feature>